<dbReference type="PROSITE" id="PS50893">
    <property type="entry name" value="ABC_TRANSPORTER_2"/>
    <property type="match status" value="1"/>
</dbReference>
<keyword evidence="7" id="KW-1185">Reference proteome</keyword>
<evidence type="ECO:0000256" key="3">
    <source>
        <dbReference type="ARBA" id="ARBA00022741"/>
    </source>
</evidence>
<keyword evidence="4 6" id="KW-0067">ATP-binding</keyword>
<dbReference type="InterPro" id="IPR017911">
    <property type="entry name" value="MacB-like_ATP-bd"/>
</dbReference>
<gene>
    <name evidence="6" type="ORF">CAB17_02360</name>
</gene>
<evidence type="ECO:0000259" key="5">
    <source>
        <dbReference type="PROSITE" id="PS50893"/>
    </source>
</evidence>
<dbReference type="EMBL" id="CP025491">
    <property type="protein sequence ID" value="AUH71028.1"/>
    <property type="molecule type" value="Genomic_DNA"/>
</dbReference>
<dbReference type="Pfam" id="PF00005">
    <property type="entry name" value="ABC_tran"/>
    <property type="match status" value="1"/>
</dbReference>
<keyword evidence="3" id="KW-0547">Nucleotide-binding</keyword>
<dbReference type="InterPro" id="IPR015854">
    <property type="entry name" value="ABC_transpr_LolD-like"/>
</dbReference>
<sequence>MSGYQLMDNSEAPTLNCMNIAKTYQTGTTTLSVLDNFSLALHPGEIGMLMGASGCGKTTLLMIVGGILSPDHGICAVCGHDLYQMSPKDKVAFRAAHISFLFQHLHLFPALSALENLALPLLIDGVSPESAYQQAKQLMIRLGLEIHIYSKLETLSGGQKQRIAMGRALIRAPRLILCDEPTSNLDRDSSDLVFSLIQEYAEKHGCTFLISTHDYRIMTHADKVLEFKGLNDYQVTYRKETV</sequence>
<dbReference type="PANTHER" id="PTHR24220:SF689">
    <property type="entry name" value="LIPOPROTEIN-RELEASING SYSTEM ATP-BINDING PROTEIN LOLD"/>
    <property type="match status" value="1"/>
</dbReference>
<reference evidence="6 7" key="1">
    <citation type="submission" date="2017-12" db="EMBL/GenBank/DDBJ databases">
        <title>Legionella sainthelensi LA01-117, whole genome sequence of a clinical isolate from New Zealand.</title>
        <authorList>
            <person name="Cree S.L."/>
            <person name="Slow S."/>
            <person name="Kennedy M.A."/>
            <person name="Murdoch D.R."/>
            <person name="Biggs P.J."/>
            <person name="Anderson T."/>
        </authorList>
    </citation>
    <scope>NUCLEOTIDE SEQUENCE [LARGE SCALE GENOMIC DNA]</scope>
    <source>
        <strain evidence="6 7">LA01-117</strain>
    </source>
</reference>
<dbReference type="KEGG" id="lsh:CAB17_02360"/>
<evidence type="ECO:0000313" key="6">
    <source>
        <dbReference type="EMBL" id="AUH71028.1"/>
    </source>
</evidence>
<protein>
    <submittedName>
        <fullName evidence="6">ABC transporter ATP-binding protein</fullName>
    </submittedName>
</protein>
<dbReference type="GO" id="GO:0005886">
    <property type="term" value="C:plasma membrane"/>
    <property type="evidence" value="ECO:0007669"/>
    <property type="project" value="TreeGrafter"/>
</dbReference>
<dbReference type="CDD" id="cd03255">
    <property type="entry name" value="ABC_MJ0796_LolCDE_FtsE"/>
    <property type="match status" value="1"/>
</dbReference>
<evidence type="ECO:0000256" key="4">
    <source>
        <dbReference type="ARBA" id="ARBA00022840"/>
    </source>
</evidence>
<evidence type="ECO:0000256" key="1">
    <source>
        <dbReference type="ARBA" id="ARBA00005417"/>
    </source>
</evidence>
<dbReference type="Gene3D" id="3.40.50.300">
    <property type="entry name" value="P-loop containing nucleotide triphosphate hydrolases"/>
    <property type="match status" value="1"/>
</dbReference>
<organism evidence="6 7">
    <name type="scientific">Legionella sainthelensi</name>
    <dbReference type="NCBI Taxonomy" id="28087"/>
    <lineage>
        <taxon>Bacteria</taxon>
        <taxon>Pseudomonadati</taxon>
        <taxon>Pseudomonadota</taxon>
        <taxon>Gammaproteobacteria</taxon>
        <taxon>Legionellales</taxon>
        <taxon>Legionellaceae</taxon>
        <taxon>Legionella</taxon>
    </lineage>
</organism>
<dbReference type="Proteomes" id="UP000234343">
    <property type="component" value="Chromosome"/>
</dbReference>
<dbReference type="SUPFAM" id="SSF52540">
    <property type="entry name" value="P-loop containing nucleoside triphosphate hydrolases"/>
    <property type="match status" value="1"/>
</dbReference>
<comment type="similarity">
    <text evidence="1">Belongs to the ABC transporter superfamily.</text>
</comment>
<dbReference type="PROSITE" id="PS00211">
    <property type="entry name" value="ABC_TRANSPORTER_1"/>
    <property type="match status" value="1"/>
</dbReference>
<dbReference type="InterPro" id="IPR027417">
    <property type="entry name" value="P-loop_NTPase"/>
</dbReference>
<dbReference type="GO" id="GO:0005524">
    <property type="term" value="F:ATP binding"/>
    <property type="evidence" value="ECO:0007669"/>
    <property type="project" value="UniProtKB-KW"/>
</dbReference>
<feature type="domain" description="ABC transporter" evidence="5">
    <location>
        <begin position="15"/>
        <end position="242"/>
    </location>
</feature>
<dbReference type="InterPro" id="IPR003439">
    <property type="entry name" value="ABC_transporter-like_ATP-bd"/>
</dbReference>
<dbReference type="GO" id="GO:0022857">
    <property type="term" value="F:transmembrane transporter activity"/>
    <property type="evidence" value="ECO:0007669"/>
    <property type="project" value="TreeGrafter"/>
</dbReference>
<name>A0A2H5FHJ0_9GAMM</name>
<proteinExistence type="inferred from homology"/>
<keyword evidence="2" id="KW-0813">Transport</keyword>
<evidence type="ECO:0000256" key="2">
    <source>
        <dbReference type="ARBA" id="ARBA00022448"/>
    </source>
</evidence>
<dbReference type="PANTHER" id="PTHR24220">
    <property type="entry name" value="IMPORT ATP-BINDING PROTEIN"/>
    <property type="match status" value="1"/>
</dbReference>
<dbReference type="GO" id="GO:0016887">
    <property type="term" value="F:ATP hydrolysis activity"/>
    <property type="evidence" value="ECO:0007669"/>
    <property type="project" value="InterPro"/>
</dbReference>
<dbReference type="InterPro" id="IPR017871">
    <property type="entry name" value="ABC_transporter-like_CS"/>
</dbReference>
<dbReference type="AlphaFoldDB" id="A0A2H5FHJ0"/>
<evidence type="ECO:0000313" key="7">
    <source>
        <dbReference type="Proteomes" id="UP000234343"/>
    </source>
</evidence>
<dbReference type="SMART" id="SM00382">
    <property type="entry name" value="AAA"/>
    <property type="match status" value="1"/>
</dbReference>
<dbReference type="InterPro" id="IPR003593">
    <property type="entry name" value="AAA+_ATPase"/>
</dbReference>
<accession>A0A2H5FHJ0</accession>